<gene>
    <name evidence="1" type="ordered locus">Tmath_2211</name>
</gene>
<organism evidence="1 2">
    <name type="scientific">Thermoanaerobacter mathranii subsp. mathranii (strain DSM 11426 / CCUG 53645 / CIP 108742 / A3)</name>
    <dbReference type="NCBI Taxonomy" id="583358"/>
    <lineage>
        <taxon>Bacteria</taxon>
        <taxon>Bacillati</taxon>
        <taxon>Bacillota</taxon>
        <taxon>Clostridia</taxon>
        <taxon>Thermoanaerobacterales</taxon>
        <taxon>Thermoanaerobacteraceae</taxon>
        <taxon>Thermoanaerobacter</taxon>
    </lineage>
</organism>
<dbReference type="EMBL" id="CP002032">
    <property type="protein sequence ID" value="ADH61877.1"/>
    <property type="molecule type" value="Genomic_DNA"/>
</dbReference>
<dbReference type="Proteomes" id="UP000002064">
    <property type="component" value="Chromosome"/>
</dbReference>
<dbReference type="PANTHER" id="PTHR37822:SF2">
    <property type="entry name" value="SPORE PHOTOPRODUCT LYASE"/>
    <property type="match status" value="1"/>
</dbReference>
<accession>A0ABM5LSN8</accession>
<name>A0ABM5LSN8_THEM3</name>
<dbReference type="InterPro" id="IPR035994">
    <property type="entry name" value="Nucleoside_phosphorylase_sf"/>
</dbReference>
<keyword evidence="2" id="KW-1185">Reference proteome</keyword>
<dbReference type="SUPFAM" id="SSF53167">
    <property type="entry name" value="Purine and uridine phosphorylases"/>
    <property type="match status" value="1"/>
</dbReference>
<dbReference type="InterPro" id="IPR049539">
    <property type="entry name" value="SPL"/>
</dbReference>
<dbReference type="PANTHER" id="PTHR37822">
    <property type="entry name" value="SPORE PHOTOPRODUCT LYASE-RELATED"/>
    <property type="match status" value="1"/>
</dbReference>
<proteinExistence type="predicted"/>
<evidence type="ECO:0000313" key="2">
    <source>
        <dbReference type="Proteomes" id="UP000002064"/>
    </source>
</evidence>
<sequence length="291" mass="34110">MSREFLLAQFLHVLERGAKMVFIATALYIEAKPLIEYFDLKKDVENRYFQVFKNDEITLVVTGVGKINSSIAVSHAATRYLCDPQSFIINLGVCGSKDIDEKIGKIYLVSKIIDNETHKNYIPDILIDHPFDESDIETFNYVVKDKGLMTARLCDMEASGFYQAASKFFETHRIYILKIVSDSTDFEGVSKDKIYELIKNKLKEIDEFIKILKNSFKTSEIFSFYEREIINFLSQKLKFTVSQRQIFYKACLHYKIRKGKNIDFLKNFYDVQVNNKEERKRVFEKILSHLR</sequence>
<dbReference type="Gene3D" id="3.40.50.1580">
    <property type="entry name" value="Nucleoside phosphorylase domain"/>
    <property type="match status" value="1"/>
</dbReference>
<protein>
    <recommendedName>
        <fullName evidence="3">Purine or other phosphorylase family 1</fullName>
    </recommendedName>
</protein>
<evidence type="ECO:0000313" key="1">
    <source>
        <dbReference type="EMBL" id="ADH61877.1"/>
    </source>
</evidence>
<evidence type="ECO:0008006" key="3">
    <source>
        <dbReference type="Google" id="ProtNLM"/>
    </source>
</evidence>
<reference evidence="1 2" key="1">
    <citation type="submission" date="2010-05" db="EMBL/GenBank/DDBJ databases">
        <title>Complete sequence of Thermoanaerobacter mathranii subsp. mathranii mathranii str. A3.</title>
        <authorList>
            <consortium name="US DOE Joint Genome Institute"/>
            <person name="Lucas S."/>
            <person name="Copeland A."/>
            <person name="Lapidus A."/>
            <person name="Cheng J.-F."/>
            <person name="Bruce D."/>
            <person name="Goodwin L."/>
            <person name="Pitluck S."/>
            <person name="Held B."/>
            <person name="Detter J.C."/>
            <person name="Han C."/>
            <person name="Tapia R."/>
            <person name="Land M."/>
            <person name="Hauser L."/>
            <person name="Kyrpides N."/>
            <person name="Mikhailova N."/>
            <person name="Zhou J."/>
            <person name="Hemme C."/>
            <person name="Woyke T."/>
        </authorList>
    </citation>
    <scope>NUCLEOTIDE SEQUENCE [LARGE SCALE GENOMIC DNA]</scope>
    <source>
        <strain evidence="1 2">A3</strain>
    </source>
</reference>